<dbReference type="Proteomes" id="UP000465778">
    <property type="component" value="Unassembled WGS sequence"/>
</dbReference>
<proteinExistence type="predicted"/>
<dbReference type="RefSeq" id="WP_159347203.1">
    <property type="nucleotide sequence ID" value="NZ_JBALOT010000018.1"/>
</dbReference>
<feature type="region of interest" description="Disordered" evidence="1">
    <location>
        <begin position="27"/>
        <end position="53"/>
    </location>
</feature>
<evidence type="ECO:0000313" key="2">
    <source>
        <dbReference type="EMBL" id="KAF0821404.1"/>
    </source>
</evidence>
<sequence length="53" mass="5808">MKWNQDENEKLTGEAAEEVLEISSTGYGLESVSKSEVNSDEKERENPFGCGGV</sequence>
<dbReference type="AlphaFoldDB" id="A0A800MRZ6"/>
<dbReference type="EMBL" id="VDEM01000111">
    <property type="protein sequence ID" value="KAF0821404.1"/>
    <property type="molecule type" value="Genomic_DNA"/>
</dbReference>
<name>A0A800MRZ6_CYTFI</name>
<reference evidence="2 3" key="1">
    <citation type="journal article" date="2020" name="G3 (Bethesda)">
        <title>Whole Genome Sequencing and Comparative Genomics of Two Nematicidal Bacillus Strains Reveals a Wide Range of Possible Virulence Factors.</title>
        <authorList>
            <person name="Susic N."/>
            <person name="Janezic S."/>
            <person name="Rupnik M."/>
            <person name="Geric Stare B."/>
        </authorList>
    </citation>
    <scope>NUCLEOTIDE SEQUENCE [LARGE SCALE GENOMIC DNA]</scope>
    <source>
        <strain evidence="2 3">I-1582</strain>
    </source>
</reference>
<feature type="compositionally biased region" description="Basic and acidic residues" evidence="1">
    <location>
        <begin position="37"/>
        <end position="46"/>
    </location>
</feature>
<organism evidence="2 3">
    <name type="scientific">Cytobacillus firmus</name>
    <name type="common">Bacillus firmus</name>
    <dbReference type="NCBI Taxonomy" id="1399"/>
    <lineage>
        <taxon>Bacteria</taxon>
        <taxon>Bacillati</taxon>
        <taxon>Bacillota</taxon>
        <taxon>Bacilli</taxon>
        <taxon>Bacillales</taxon>
        <taxon>Bacillaceae</taxon>
        <taxon>Cytobacillus</taxon>
    </lineage>
</organism>
<comment type="caution">
    <text evidence="2">The sequence shown here is derived from an EMBL/GenBank/DDBJ whole genome shotgun (WGS) entry which is preliminary data.</text>
</comment>
<accession>A0A800MRZ6</accession>
<protein>
    <submittedName>
        <fullName evidence="2">Uncharacterized protein</fullName>
    </submittedName>
</protein>
<evidence type="ECO:0000256" key="1">
    <source>
        <dbReference type="SAM" id="MobiDB-lite"/>
    </source>
</evidence>
<evidence type="ECO:0000313" key="3">
    <source>
        <dbReference type="Proteomes" id="UP000465778"/>
    </source>
</evidence>
<feature type="compositionally biased region" description="Polar residues" evidence="1">
    <location>
        <begin position="27"/>
        <end position="36"/>
    </location>
</feature>
<dbReference type="OrthoDB" id="2940701at2"/>
<gene>
    <name evidence="2" type="ORF">KIS1582_4883</name>
</gene>